<dbReference type="AlphaFoldDB" id="A0A9P5NQA8"/>
<dbReference type="OrthoDB" id="496981at2759"/>
<dbReference type="Gene3D" id="3.40.50.1240">
    <property type="entry name" value="Phosphoglycerate mutase-like"/>
    <property type="match status" value="1"/>
</dbReference>
<dbReference type="CDD" id="cd07040">
    <property type="entry name" value="HP"/>
    <property type="match status" value="1"/>
</dbReference>
<organism evidence="1 2">
    <name type="scientific">Gymnopilus junonius</name>
    <name type="common">Spectacular rustgill mushroom</name>
    <name type="synonym">Gymnopilus spectabilis subsp. junonius</name>
    <dbReference type="NCBI Taxonomy" id="109634"/>
    <lineage>
        <taxon>Eukaryota</taxon>
        <taxon>Fungi</taxon>
        <taxon>Dikarya</taxon>
        <taxon>Basidiomycota</taxon>
        <taxon>Agaricomycotina</taxon>
        <taxon>Agaricomycetes</taxon>
        <taxon>Agaricomycetidae</taxon>
        <taxon>Agaricales</taxon>
        <taxon>Agaricineae</taxon>
        <taxon>Hymenogastraceae</taxon>
        <taxon>Gymnopilus</taxon>
    </lineage>
</organism>
<gene>
    <name evidence="1" type="ORF">CPB84DRAFT_1779282</name>
</gene>
<dbReference type="InterPro" id="IPR050275">
    <property type="entry name" value="PGM_Phosphatase"/>
</dbReference>
<sequence length="234" mass="26435">MVRQLNTDAEPGSSYKFFLLARHGQGYHNVAELKYGTKAWDDHWAALNDDGELTWGPDPLLTSLGQQQVSTIRNGLTQEVALGLPAPQRRFCSPLSRALDTCDIMFEGTWQEYPRPVMVLEDCREENGVHTCDKRRSRSYIAGYKPHFSFEEGFAEFDDLWHPNTRETKGNVAQRARKVLEMIFETATDDTFITITSHEGFIHGFLTAAGRKVFKLPTGGIVPVLVKSTVHRSC</sequence>
<dbReference type="GO" id="GO:0005737">
    <property type="term" value="C:cytoplasm"/>
    <property type="evidence" value="ECO:0007669"/>
    <property type="project" value="TreeGrafter"/>
</dbReference>
<comment type="caution">
    <text evidence="1">The sequence shown here is derived from an EMBL/GenBank/DDBJ whole genome shotgun (WGS) entry which is preliminary data.</text>
</comment>
<dbReference type="PANTHER" id="PTHR48100">
    <property type="entry name" value="BROAD-SPECIFICITY PHOSPHATASE YOR283W-RELATED"/>
    <property type="match status" value="1"/>
</dbReference>
<dbReference type="Proteomes" id="UP000724874">
    <property type="component" value="Unassembled WGS sequence"/>
</dbReference>
<dbReference type="InterPro" id="IPR013078">
    <property type="entry name" value="His_Pase_superF_clade-1"/>
</dbReference>
<evidence type="ECO:0000313" key="1">
    <source>
        <dbReference type="EMBL" id="KAF8900284.1"/>
    </source>
</evidence>
<dbReference type="InterPro" id="IPR029033">
    <property type="entry name" value="His_PPase_superfam"/>
</dbReference>
<protein>
    <submittedName>
        <fullName evidence="1">Histidine phosphatase superfamily</fullName>
    </submittedName>
</protein>
<dbReference type="GO" id="GO:0016791">
    <property type="term" value="F:phosphatase activity"/>
    <property type="evidence" value="ECO:0007669"/>
    <property type="project" value="TreeGrafter"/>
</dbReference>
<proteinExistence type="predicted"/>
<reference evidence="1" key="1">
    <citation type="submission" date="2020-11" db="EMBL/GenBank/DDBJ databases">
        <authorList>
            <consortium name="DOE Joint Genome Institute"/>
            <person name="Ahrendt S."/>
            <person name="Riley R."/>
            <person name="Andreopoulos W."/>
            <person name="LaButti K."/>
            <person name="Pangilinan J."/>
            <person name="Ruiz-duenas F.J."/>
            <person name="Barrasa J.M."/>
            <person name="Sanchez-Garcia M."/>
            <person name="Camarero S."/>
            <person name="Miyauchi S."/>
            <person name="Serrano A."/>
            <person name="Linde D."/>
            <person name="Babiker R."/>
            <person name="Drula E."/>
            <person name="Ayuso-Fernandez I."/>
            <person name="Pacheco R."/>
            <person name="Padilla G."/>
            <person name="Ferreira P."/>
            <person name="Barriuso J."/>
            <person name="Kellner H."/>
            <person name="Castanera R."/>
            <person name="Alfaro M."/>
            <person name="Ramirez L."/>
            <person name="Pisabarro A.G."/>
            <person name="Kuo A."/>
            <person name="Tritt A."/>
            <person name="Lipzen A."/>
            <person name="He G."/>
            <person name="Yan M."/>
            <person name="Ng V."/>
            <person name="Cullen D."/>
            <person name="Martin F."/>
            <person name="Rosso M.-N."/>
            <person name="Henrissat B."/>
            <person name="Hibbett D."/>
            <person name="Martinez A.T."/>
            <person name="Grigoriev I.V."/>
        </authorList>
    </citation>
    <scope>NUCLEOTIDE SEQUENCE</scope>
    <source>
        <strain evidence="1">AH 44721</strain>
    </source>
</reference>
<name>A0A9P5NQA8_GYMJU</name>
<dbReference type="PANTHER" id="PTHR48100:SF1">
    <property type="entry name" value="HISTIDINE PHOSPHATASE FAMILY PROTEIN-RELATED"/>
    <property type="match status" value="1"/>
</dbReference>
<dbReference type="SUPFAM" id="SSF53254">
    <property type="entry name" value="Phosphoglycerate mutase-like"/>
    <property type="match status" value="1"/>
</dbReference>
<keyword evidence="2" id="KW-1185">Reference proteome</keyword>
<dbReference type="SMART" id="SM00855">
    <property type="entry name" value="PGAM"/>
    <property type="match status" value="1"/>
</dbReference>
<evidence type="ECO:0000313" key="2">
    <source>
        <dbReference type="Proteomes" id="UP000724874"/>
    </source>
</evidence>
<accession>A0A9P5NQA8</accession>
<dbReference type="Pfam" id="PF00300">
    <property type="entry name" value="His_Phos_1"/>
    <property type="match status" value="1"/>
</dbReference>
<dbReference type="EMBL" id="JADNYJ010000048">
    <property type="protein sequence ID" value="KAF8900284.1"/>
    <property type="molecule type" value="Genomic_DNA"/>
</dbReference>